<dbReference type="PROSITE" id="PS50943">
    <property type="entry name" value="HTH_CROC1"/>
    <property type="match status" value="1"/>
</dbReference>
<dbReference type="InterPro" id="IPR010982">
    <property type="entry name" value="Lambda_DNA-bd_dom_sf"/>
</dbReference>
<evidence type="ECO:0000313" key="2">
    <source>
        <dbReference type="EMBL" id="SDX77178.1"/>
    </source>
</evidence>
<dbReference type="Pfam" id="PF17765">
    <property type="entry name" value="MLTR_LBD"/>
    <property type="match status" value="1"/>
</dbReference>
<dbReference type="Gene3D" id="3.30.450.180">
    <property type="match status" value="1"/>
</dbReference>
<gene>
    <name evidence="2" type="ORF">SAMN05421504_103786</name>
</gene>
<dbReference type="AlphaFoldDB" id="A0A1H3EG34"/>
<dbReference type="Pfam" id="PF13560">
    <property type="entry name" value="HTH_31"/>
    <property type="match status" value="1"/>
</dbReference>
<dbReference type="GO" id="GO:0003677">
    <property type="term" value="F:DNA binding"/>
    <property type="evidence" value="ECO:0007669"/>
    <property type="project" value="InterPro"/>
</dbReference>
<evidence type="ECO:0000313" key="3">
    <source>
        <dbReference type="Proteomes" id="UP000199515"/>
    </source>
</evidence>
<dbReference type="CDD" id="cd00093">
    <property type="entry name" value="HTH_XRE"/>
    <property type="match status" value="1"/>
</dbReference>
<dbReference type="PANTHER" id="PTHR35010:SF2">
    <property type="entry name" value="BLL4672 PROTEIN"/>
    <property type="match status" value="1"/>
</dbReference>
<name>A0A1H3EG34_9PSEU</name>
<reference evidence="2 3" key="1">
    <citation type="submission" date="2016-10" db="EMBL/GenBank/DDBJ databases">
        <authorList>
            <person name="de Groot N.N."/>
        </authorList>
    </citation>
    <scope>NUCLEOTIDE SEQUENCE [LARGE SCALE GENOMIC DNA]</scope>
    <source>
        <strain evidence="2 3">CPCC 202699</strain>
    </source>
</reference>
<organism evidence="2 3">
    <name type="scientific">Amycolatopsis xylanica</name>
    <dbReference type="NCBI Taxonomy" id="589385"/>
    <lineage>
        <taxon>Bacteria</taxon>
        <taxon>Bacillati</taxon>
        <taxon>Actinomycetota</taxon>
        <taxon>Actinomycetes</taxon>
        <taxon>Pseudonocardiales</taxon>
        <taxon>Pseudonocardiaceae</taxon>
        <taxon>Amycolatopsis</taxon>
    </lineage>
</organism>
<dbReference type="InterPro" id="IPR001387">
    <property type="entry name" value="Cro/C1-type_HTH"/>
</dbReference>
<dbReference type="STRING" id="589385.SAMN05421504_103786"/>
<dbReference type="SUPFAM" id="SSF47413">
    <property type="entry name" value="lambda repressor-like DNA-binding domains"/>
    <property type="match status" value="1"/>
</dbReference>
<proteinExistence type="predicted"/>
<keyword evidence="3" id="KW-1185">Reference proteome</keyword>
<dbReference type="InterPro" id="IPR041413">
    <property type="entry name" value="MLTR_LBD"/>
</dbReference>
<accession>A0A1H3EG34</accession>
<dbReference type="EMBL" id="FNON01000003">
    <property type="protein sequence ID" value="SDX77178.1"/>
    <property type="molecule type" value="Genomic_DNA"/>
</dbReference>
<dbReference type="PANTHER" id="PTHR35010">
    <property type="entry name" value="BLL4672 PROTEIN-RELATED"/>
    <property type="match status" value="1"/>
</dbReference>
<dbReference type="RefSeq" id="WP_091289885.1">
    <property type="nucleotide sequence ID" value="NZ_FNON01000003.1"/>
</dbReference>
<sequence length="283" mass="31388">MKELGDFLKARRAALDPAELGLPQGVTQRRVAGLRREELAQLAGISVDYYTRLEQGRARNVSPAVLESLARALRLHADEERYLTNLATPKRGRATKPKPQRVRPELQLLLDTIQAPAFIFGRYMDVLAWNALGAAIGFDFASGERNIPKAFFFDEAARDLHPEWEAVAKEVVANLRSEVGKYPDDPRLAQLVGELSMHSADFRKLWAGQSVREKASGVKVINNPVVGELRLNYETMRLQGDLDQGIVIYTADPGSESENGLRLLASWIASEDAPSPSARETAR</sequence>
<feature type="domain" description="HTH cro/C1-type" evidence="1">
    <location>
        <begin position="29"/>
        <end position="81"/>
    </location>
</feature>
<dbReference type="OrthoDB" id="4790304at2"/>
<dbReference type="Proteomes" id="UP000199515">
    <property type="component" value="Unassembled WGS sequence"/>
</dbReference>
<dbReference type="Gene3D" id="1.10.260.40">
    <property type="entry name" value="lambda repressor-like DNA-binding domains"/>
    <property type="match status" value="1"/>
</dbReference>
<dbReference type="SMART" id="SM00530">
    <property type="entry name" value="HTH_XRE"/>
    <property type="match status" value="1"/>
</dbReference>
<protein>
    <submittedName>
        <fullName evidence="2">Helix-turn-helix domain-containing protein</fullName>
    </submittedName>
</protein>
<evidence type="ECO:0000259" key="1">
    <source>
        <dbReference type="PROSITE" id="PS50943"/>
    </source>
</evidence>